<dbReference type="AlphaFoldDB" id="A0A6J4RFT6"/>
<protein>
    <submittedName>
        <fullName evidence="2">Uncharacterized protein</fullName>
    </submittedName>
</protein>
<gene>
    <name evidence="2" type="ORF">AVDCRST_MAG02-3866</name>
</gene>
<reference evidence="2" key="1">
    <citation type="submission" date="2020-02" db="EMBL/GenBank/DDBJ databases">
        <authorList>
            <person name="Meier V. D."/>
        </authorList>
    </citation>
    <scope>NUCLEOTIDE SEQUENCE</scope>
    <source>
        <strain evidence="2">AVDCRST_MAG02</strain>
    </source>
</reference>
<evidence type="ECO:0000256" key="1">
    <source>
        <dbReference type="SAM" id="MobiDB-lite"/>
    </source>
</evidence>
<proteinExistence type="predicted"/>
<organism evidence="2">
    <name type="scientific">uncultured Rubrobacteraceae bacterium</name>
    <dbReference type="NCBI Taxonomy" id="349277"/>
    <lineage>
        <taxon>Bacteria</taxon>
        <taxon>Bacillati</taxon>
        <taxon>Actinomycetota</taxon>
        <taxon>Rubrobacteria</taxon>
        <taxon>Rubrobacterales</taxon>
        <taxon>Rubrobacteraceae</taxon>
        <taxon>environmental samples</taxon>
    </lineage>
</organism>
<feature type="compositionally biased region" description="Basic residues" evidence="1">
    <location>
        <begin position="1"/>
        <end position="28"/>
    </location>
</feature>
<feature type="region of interest" description="Disordered" evidence="1">
    <location>
        <begin position="1"/>
        <end position="71"/>
    </location>
</feature>
<sequence>ARPRGRRRRRGRAPGGRVRPRPRGHGRRCGGDLGHRLHRAPHAFRGDGRCPGPAWQNPPKFPDPPAGRKAPDVASFRRFLRSNRMLGGEDARRPYERTPLEVFL</sequence>
<dbReference type="EMBL" id="CADCVH010000106">
    <property type="protein sequence ID" value="CAA9472693.1"/>
    <property type="molecule type" value="Genomic_DNA"/>
</dbReference>
<evidence type="ECO:0000313" key="2">
    <source>
        <dbReference type="EMBL" id="CAA9472693.1"/>
    </source>
</evidence>
<name>A0A6J4RFT6_9ACTN</name>
<feature type="non-terminal residue" evidence="2">
    <location>
        <position position="1"/>
    </location>
</feature>
<accession>A0A6J4RFT6</accession>
<feature type="non-terminal residue" evidence="2">
    <location>
        <position position="104"/>
    </location>
</feature>